<dbReference type="GO" id="GO:0035267">
    <property type="term" value="C:NuA4 histone acetyltransferase complex"/>
    <property type="evidence" value="ECO:0007669"/>
    <property type="project" value="UniProtKB-ARBA"/>
</dbReference>
<evidence type="ECO:0000256" key="8">
    <source>
        <dbReference type="ARBA" id="ARBA00022853"/>
    </source>
</evidence>
<dbReference type="GO" id="GO:0003682">
    <property type="term" value="F:chromatin binding"/>
    <property type="evidence" value="ECO:0007669"/>
    <property type="project" value="TreeGrafter"/>
</dbReference>
<dbReference type="EC" id="2.3.1.48" evidence="20"/>
<accession>A0A7S3ZFE2</accession>
<dbReference type="GO" id="GO:0006357">
    <property type="term" value="P:regulation of transcription by RNA polymerase II"/>
    <property type="evidence" value="ECO:0007669"/>
    <property type="project" value="UniProtKB-ARBA"/>
</dbReference>
<name>A0A7S3ZFE2_9EUKA</name>
<evidence type="ECO:0000256" key="7">
    <source>
        <dbReference type="ARBA" id="ARBA00022833"/>
    </source>
</evidence>
<keyword evidence="10" id="KW-0805">Transcription regulation</keyword>
<evidence type="ECO:0000256" key="13">
    <source>
        <dbReference type="ARBA" id="ARBA00023204"/>
    </source>
</evidence>
<evidence type="ECO:0000256" key="2">
    <source>
        <dbReference type="ARBA" id="ARBA00010107"/>
    </source>
</evidence>
<reference evidence="23" key="1">
    <citation type="submission" date="2021-01" db="EMBL/GenBank/DDBJ databases">
        <authorList>
            <person name="Corre E."/>
            <person name="Pelletier E."/>
            <person name="Niang G."/>
            <person name="Scheremetjew M."/>
            <person name="Finn R."/>
            <person name="Kale V."/>
            <person name="Holt S."/>
            <person name="Cochrane G."/>
            <person name="Meng A."/>
            <person name="Brown T."/>
            <person name="Cohen L."/>
        </authorList>
    </citation>
    <scope>NUCLEOTIDE SEQUENCE</scope>
    <source>
        <strain evidence="23">CCCM811</strain>
    </source>
</reference>
<feature type="region of interest" description="Disordered" evidence="21">
    <location>
        <begin position="1"/>
        <end position="61"/>
    </location>
</feature>
<dbReference type="Gene3D" id="3.40.630.30">
    <property type="match status" value="1"/>
</dbReference>
<evidence type="ECO:0000256" key="20">
    <source>
        <dbReference type="RuleBase" id="RU361211"/>
    </source>
</evidence>
<dbReference type="GO" id="GO:0008270">
    <property type="term" value="F:zinc ion binding"/>
    <property type="evidence" value="ECO:0007669"/>
    <property type="project" value="UniProtKB-KW"/>
</dbReference>
<keyword evidence="13" id="KW-0234">DNA repair</keyword>
<evidence type="ECO:0000256" key="18">
    <source>
        <dbReference type="ARBA" id="ARBA00048940"/>
    </source>
</evidence>
<evidence type="ECO:0000256" key="1">
    <source>
        <dbReference type="ARBA" id="ARBA00004123"/>
    </source>
</evidence>
<protein>
    <recommendedName>
        <fullName evidence="20">Histone acetyltransferase</fullName>
        <ecNumber evidence="20">2.3.1.48</ecNumber>
    </recommendedName>
</protein>
<dbReference type="InterPro" id="IPR016181">
    <property type="entry name" value="Acyl_CoA_acyltransferase"/>
</dbReference>
<keyword evidence="11" id="KW-0010">Activator</keyword>
<evidence type="ECO:0000256" key="9">
    <source>
        <dbReference type="ARBA" id="ARBA00022990"/>
    </source>
</evidence>
<evidence type="ECO:0000313" key="23">
    <source>
        <dbReference type="EMBL" id="CAE0681699.1"/>
    </source>
</evidence>
<comment type="catalytic activity">
    <reaction evidence="16">
        <text>(2E)-butenoyl-CoA + L-lysyl-[protein] = N(6)-(2E)-butenoyl-L-lysyl-[protein] + CoA + H(+)</text>
        <dbReference type="Rhea" id="RHEA:53908"/>
        <dbReference type="Rhea" id="RHEA-COMP:9752"/>
        <dbReference type="Rhea" id="RHEA-COMP:13707"/>
        <dbReference type="ChEBI" id="CHEBI:15378"/>
        <dbReference type="ChEBI" id="CHEBI:29969"/>
        <dbReference type="ChEBI" id="CHEBI:57287"/>
        <dbReference type="ChEBI" id="CHEBI:57332"/>
        <dbReference type="ChEBI" id="CHEBI:137954"/>
    </reaction>
    <physiologicalReaction direction="left-to-right" evidence="16">
        <dbReference type="Rhea" id="RHEA:53909"/>
    </physiologicalReaction>
</comment>
<dbReference type="GO" id="GO:0003712">
    <property type="term" value="F:transcription coregulator activity"/>
    <property type="evidence" value="ECO:0007669"/>
    <property type="project" value="TreeGrafter"/>
</dbReference>
<feature type="compositionally biased region" description="Basic residues" evidence="21">
    <location>
        <begin position="24"/>
        <end position="36"/>
    </location>
</feature>
<dbReference type="Gene3D" id="3.30.60.60">
    <property type="entry name" value="N-acetyl transferase-like"/>
    <property type="match status" value="1"/>
</dbReference>
<comment type="catalytic activity">
    <reaction evidence="20">
        <text>L-lysyl-[protein] + acetyl-CoA = N(6)-acetyl-L-lysyl-[protein] + CoA + H(+)</text>
        <dbReference type="Rhea" id="RHEA:45948"/>
        <dbReference type="Rhea" id="RHEA-COMP:9752"/>
        <dbReference type="Rhea" id="RHEA-COMP:10731"/>
        <dbReference type="ChEBI" id="CHEBI:15378"/>
        <dbReference type="ChEBI" id="CHEBI:29969"/>
        <dbReference type="ChEBI" id="CHEBI:57287"/>
        <dbReference type="ChEBI" id="CHEBI:57288"/>
        <dbReference type="ChEBI" id="CHEBI:61930"/>
        <dbReference type="EC" id="2.3.1.48"/>
    </reaction>
</comment>
<dbReference type="Pfam" id="PF11717">
    <property type="entry name" value="Tudor-knot"/>
    <property type="match status" value="1"/>
</dbReference>
<dbReference type="InterPro" id="IPR040706">
    <property type="entry name" value="Zf-MYST"/>
</dbReference>
<proteinExistence type="inferred from homology"/>
<evidence type="ECO:0000256" key="12">
    <source>
        <dbReference type="ARBA" id="ARBA00023163"/>
    </source>
</evidence>
<organism evidence="23">
    <name type="scientific">Lotharella globosa</name>
    <dbReference type="NCBI Taxonomy" id="91324"/>
    <lineage>
        <taxon>Eukaryota</taxon>
        <taxon>Sar</taxon>
        <taxon>Rhizaria</taxon>
        <taxon>Cercozoa</taxon>
        <taxon>Chlorarachniophyceae</taxon>
        <taxon>Lotharella</taxon>
    </lineage>
</organism>
<keyword evidence="9" id="KW-0007">Acetylation</keyword>
<evidence type="ECO:0000256" key="14">
    <source>
        <dbReference type="ARBA" id="ARBA00023242"/>
    </source>
</evidence>
<dbReference type="AlphaFoldDB" id="A0A7S3ZFE2"/>
<dbReference type="EMBL" id="HBIV01048192">
    <property type="protein sequence ID" value="CAE0681699.1"/>
    <property type="molecule type" value="Transcribed_RNA"/>
</dbReference>
<dbReference type="InterPro" id="IPR025995">
    <property type="entry name" value="Tudor-knot"/>
</dbReference>
<comment type="catalytic activity">
    <reaction evidence="15">
        <text>2-hydroxyisobutanoyl-CoA + L-lysyl-[protein] = N(6)-(2-hydroxyisobutanoyl)-L-lysyl-[protein] + CoA + H(+)</text>
        <dbReference type="Rhea" id="RHEA:24180"/>
        <dbReference type="Rhea" id="RHEA-COMP:9752"/>
        <dbReference type="Rhea" id="RHEA-COMP:15921"/>
        <dbReference type="ChEBI" id="CHEBI:15378"/>
        <dbReference type="ChEBI" id="CHEBI:29969"/>
        <dbReference type="ChEBI" id="CHEBI:57287"/>
        <dbReference type="ChEBI" id="CHEBI:131780"/>
        <dbReference type="ChEBI" id="CHEBI:144968"/>
    </reaction>
    <physiologicalReaction direction="left-to-right" evidence="15">
        <dbReference type="Rhea" id="RHEA:24181"/>
    </physiologicalReaction>
</comment>
<evidence type="ECO:0000256" key="4">
    <source>
        <dbReference type="ARBA" id="ARBA00022723"/>
    </source>
</evidence>
<evidence type="ECO:0000256" key="3">
    <source>
        <dbReference type="ARBA" id="ARBA00022679"/>
    </source>
</evidence>
<dbReference type="PANTHER" id="PTHR10615">
    <property type="entry name" value="HISTONE ACETYLTRANSFERASE"/>
    <property type="match status" value="1"/>
</dbReference>
<keyword evidence="6" id="KW-0863">Zinc-finger</keyword>
<dbReference type="InterPro" id="IPR050603">
    <property type="entry name" value="MYST_HAT"/>
</dbReference>
<comment type="subcellular location">
    <subcellularLocation>
        <location evidence="1 20">Nucleus</location>
    </subcellularLocation>
</comment>
<evidence type="ECO:0000256" key="21">
    <source>
        <dbReference type="SAM" id="MobiDB-lite"/>
    </source>
</evidence>
<dbReference type="Pfam" id="PF01853">
    <property type="entry name" value="MOZ_SAS"/>
    <property type="match status" value="1"/>
</dbReference>
<evidence type="ECO:0000256" key="6">
    <source>
        <dbReference type="ARBA" id="ARBA00022771"/>
    </source>
</evidence>
<dbReference type="GO" id="GO:0005634">
    <property type="term" value="C:nucleus"/>
    <property type="evidence" value="ECO:0007669"/>
    <property type="project" value="UniProtKB-SubCell"/>
</dbReference>
<comment type="catalytic activity">
    <reaction evidence="17">
        <text>L-lysyl-[protein] + acetyl-CoA = N(6)-acetyl-L-lysyl-[protein] + CoA + H(+)</text>
        <dbReference type="Rhea" id="RHEA:45948"/>
        <dbReference type="Rhea" id="RHEA-COMP:9752"/>
        <dbReference type="Rhea" id="RHEA-COMP:10731"/>
        <dbReference type="ChEBI" id="CHEBI:15378"/>
        <dbReference type="ChEBI" id="CHEBI:29969"/>
        <dbReference type="ChEBI" id="CHEBI:57287"/>
        <dbReference type="ChEBI" id="CHEBI:57288"/>
        <dbReference type="ChEBI" id="CHEBI:61930"/>
    </reaction>
    <physiologicalReaction direction="left-to-right" evidence="17">
        <dbReference type="Rhea" id="RHEA:45949"/>
    </physiologicalReaction>
</comment>
<comment type="similarity">
    <text evidence="2 20">Belongs to the MYST (SAS/MOZ) family.</text>
</comment>
<keyword evidence="7" id="KW-0862">Zinc</keyword>
<evidence type="ECO:0000256" key="11">
    <source>
        <dbReference type="ARBA" id="ARBA00023159"/>
    </source>
</evidence>
<sequence length="476" mass="54976">MLGAKDFVGASGSRVRESLGPKMPRAKKLLKRKQKKQSAGGSLKKEKHDDKKNKEQVFPDDITKPIPIGHRLWVIPDLKRPDNIDYVSVVERKNNDIPSATPTPLGPPAEKKDVKVHPWRYYIHFVGRDRRMDRWVNYEQLRFTGPDLNIEEHHDNHGFDEQSLKNHEEATKVKNVDAIEIGPHVMETWYFSPFPAEYTKYRKLFFCEFCLSFFGLKSELQRHSKKCTWTHPPGNEIYRSKDQNIEVAMFEVDGGKEIQYTQNICYIAKLFLDHKTLWEDTTPFLFYVLTEVTSRGCCVVGYFSKEKSTELVSHGNNVACILTLPCHQRKGFGKFLISLSYELSKLEGKTGSPEEPISDLGQQAYNSYWKGVILDILADPSHKEITIHQISQMTSMTYKHIEQTLKALDIIQYDSAEGYMISVPNSLIKSHMDKKKRIAADKARKYVRPCDPKKVRWFPHHAKLLHKKARVAAQNN</sequence>
<comment type="catalytic activity">
    <reaction evidence="18">
        <text>L-lysyl-[histone] + acetyl-CoA = N(6)-acetyl-L-lysyl-[histone] + CoA + H(+)</text>
        <dbReference type="Rhea" id="RHEA:21992"/>
        <dbReference type="Rhea" id="RHEA-COMP:9845"/>
        <dbReference type="Rhea" id="RHEA-COMP:11338"/>
        <dbReference type="ChEBI" id="CHEBI:15378"/>
        <dbReference type="ChEBI" id="CHEBI:29969"/>
        <dbReference type="ChEBI" id="CHEBI:57287"/>
        <dbReference type="ChEBI" id="CHEBI:57288"/>
        <dbReference type="ChEBI" id="CHEBI:61930"/>
        <dbReference type="EC" id="2.3.1.48"/>
    </reaction>
    <physiologicalReaction direction="left-to-right" evidence="18">
        <dbReference type="Rhea" id="RHEA:21993"/>
    </physiologicalReaction>
</comment>
<dbReference type="FunFam" id="3.30.60.60:FF:000001">
    <property type="entry name" value="Histone acetyltransferase"/>
    <property type="match status" value="1"/>
</dbReference>
<dbReference type="FunFam" id="1.10.10.10:FF:000526">
    <property type="entry name" value="Histone acetyltransferase"/>
    <property type="match status" value="1"/>
</dbReference>
<dbReference type="Gene3D" id="1.10.10.10">
    <property type="entry name" value="Winged helix-like DNA-binding domain superfamily/Winged helix DNA-binding domain"/>
    <property type="match status" value="1"/>
</dbReference>
<evidence type="ECO:0000256" key="17">
    <source>
        <dbReference type="ARBA" id="ARBA00047787"/>
    </source>
</evidence>
<dbReference type="GO" id="GO:0006281">
    <property type="term" value="P:DNA repair"/>
    <property type="evidence" value="ECO:0007669"/>
    <property type="project" value="UniProtKB-KW"/>
</dbReference>
<gene>
    <name evidence="23" type="ORF">LGLO00237_LOCUS33486</name>
</gene>
<dbReference type="InterPro" id="IPR016197">
    <property type="entry name" value="Chromo-like_dom_sf"/>
</dbReference>
<dbReference type="GO" id="GO:0010485">
    <property type="term" value="F:histone H4 acetyltransferase activity"/>
    <property type="evidence" value="ECO:0007669"/>
    <property type="project" value="UniProtKB-ARBA"/>
</dbReference>
<evidence type="ECO:0000256" key="5">
    <source>
        <dbReference type="ARBA" id="ARBA00022763"/>
    </source>
</evidence>
<dbReference type="Gene3D" id="2.30.30.140">
    <property type="match status" value="1"/>
</dbReference>
<keyword evidence="3" id="KW-0808">Transferase</keyword>
<evidence type="ECO:0000256" key="16">
    <source>
        <dbReference type="ARBA" id="ARBA00047752"/>
    </source>
</evidence>
<dbReference type="InterPro" id="IPR002717">
    <property type="entry name" value="HAT_MYST-type"/>
</dbReference>
<dbReference type="PROSITE" id="PS51726">
    <property type="entry name" value="MYST_HAT"/>
    <property type="match status" value="1"/>
</dbReference>
<evidence type="ECO:0000256" key="19">
    <source>
        <dbReference type="PIRSR" id="PIRSR602717-51"/>
    </source>
</evidence>
<feature type="active site" description="Proton donor/acceptor" evidence="19">
    <location>
        <position position="354"/>
    </location>
</feature>
<feature type="domain" description="MYST-type HAT" evidence="22">
    <location>
        <begin position="171"/>
        <end position="459"/>
    </location>
</feature>
<keyword evidence="12" id="KW-0804">Transcription</keyword>
<dbReference type="Pfam" id="PF17772">
    <property type="entry name" value="zf-MYST"/>
    <property type="match status" value="1"/>
</dbReference>
<dbReference type="PANTHER" id="PTHR10615:SF161">
    <property type="entry name" value="HISTONE ACETYLTRANSFERASE KAT7"/>
    <property type="match status" value="1"/>
</dbReference>
<keyword evidence="5" id="KW-0227">DNA damage</keyword>
<dbReference type="SUPFAM" id="SSF54160">
    <property type="entry name" value="Chromo domain-like"/>
    <property type="match status" value="1"/>
</dbReference>
<dbReference type="SUPFAM" id="SSF55729">
    <property type="entry name" value="Acyl-CoA N-acyltransferases (Nat)"/>
    <property type="match status" value="1"/>
</dbReference>
<keyword evidence="8" id="KW-0156">Chromatin regulator</keyword>
<feature type="compositionally biased region" description="Basic and acidic residues" evidence="21">
    <location>
        <begin position="43"/>
        <end position="61"/>
    </location>
</feature>
<evidence type="ECO:0000256" key="15">
    <source>
        <dbReference type="ARBA" id="ARBA00047557"/>
    </source>
</evidence>
<dbReference type="InterPro" id="IPR036388">
    <property type="entry name" value="WH-like_DNA-bd_sf"/>
</dbReference>
<evidence type="ECO:0000259" key="22">
    <source>
        <dbReference type="PROSITE" id="PS51726"/>
    </source>
</evidence>
<evidence type="ECO:0000256" key="10">
    <source>
        <dbReference type="ARBA" id="ARBA00023015"/>
    </source>
</evidence>
<keyword evidence="4" id="KW-0479">Metal-binding</keyword>
<keyword evidence="14 20" id="KW-0539">Nucleus</keyword>